<keyword evidence="1" id="KW-0732">Signal</keyword>
<evidence type="ECO:0000313" key="2">
    <source>
        <dbReference type="EMBL" id="GAL80152.1"/>
    </source>
</evidence>
<gene>
    <name evidence="2" type="ORF">JCM19274_3722</name>
</gene>
<evidence type="ECO:0000256" key="1">
    <source>
        <dbReference type="SAM" id="SignalP"/>
    </source>
</evidence>
<accession>A0A090X5U7</accession>
<feature type="signal peptide" evidence="1">
    <location>
        <begin position="1"/>
        <end position="27"/>
    </location>
</feature>
<dbReference type="PROSITE" id="PS51257">
    <property type="entry name" value="PROKAR_LIPOPROTEIN"/>
    <property type="match status" value="1"/>
</dbReference>
<reference evidence="2" key="1">
    <citation type="journal article" date="2014" name="Genome Announc.">
        <title>Draft Genome Sequences of Marine Flavobacterium Algibacter lectus Strains SS8 and NR4.</title>
        <authorList>
            <person name="Takatani N."/>
            <person name="Nakanishi M."/>
            <person name="Meirelles P."/>
            <person name="Mino S."/>
            <person name="Suda W."/>
            <person name="Oshima K."/>
            <person name="Hattori M."/>
            <person name="Ohkuma M."/>
            <person name="Hosokawa M."/>
            <person name="Miyashita K."/>
            <person name="Thompson F.L."/>
            <person name="Niwa A."/>
            <person name="Sawabe T."/>
            <person name="Sawabe T."/>
        </authorList>
    </citation>
    <scope>NUCLEOTIDE SEQUENCE [LARGE SCALE GENOMIC DNA]</scope>
    <source>
        <strain evidence="2">JCM 19274</strain>
    </source>
</reference>
<protein>
    <submittedName>
        <fullName evidence="2">Uncharacterized protein</fullName>
    </submittedName>
</protein>
<proteinExistence type="predicted"/>
<comment type="caution">
    <text evidence="2">The sequence shown here is derived from an EMBL/GenBank/DDBJ whole genome shotgun (WGS) entry which is preliminary data.</text>
</comment>
<organism evidence="2 3">
    <name type="scientific">Algibacter lectus</name>
    <dbReference type="NCBI Taxonomy" id="221126"/>
    <lineage>
        <taxon>Bacteria</taxon>
        <taxon>Pseudomonadati</taxon>
        <taxon>Bacteroidota</taxon>
        <taxon>Flavobacteriia</taxon>
        <taxon>Flavobacteriales</taxon>
        <taxon>Flavobacteriaceae</taxon>
        <taxon>Algibacter</taxon>
    </lineage>
</organism>
<feature type="chain" id="PRO_5001866549" evidence="1">
    <location>
        <begin position="28"/>
        <end position="85"/>
    </location>
</feature>
<sequence>MKFKSRFFSLFKSTIFILLLTCITVTSCEDDDDTSEDCFKPTFTTAHTSGTSYVFSPEFEILNGTEIKEAYNLKFFVDGEYKYQA</sequence>
<name>A0A090X5U7_9FLAO</name>
<dbReference type="AlphaFoldDB" id="A0A090X5U7"/>
<dbReference type="Proteomes" id="UP000029643">
    <property type="component" value="Unassembled WGS sequence"/>
</dbReference>
<dbReference type="EMBL" id="BBNU01000009">
    <property type="protein sequence ID" value="GAL80152.1"/>
    <property type="molecule type" value="Genomic_DNA"/>
</dbReference>
<dbReference type="RefSeq" id="WP_152596306.1">
    <property type="nucleotide sequence ID" value="NZ_BBNU01000009.1"/>
</dbReference>
<evidence type="ECO:0000313" key="3">
    <source>
        <dbReference type="Proteomes" id="UP000029643"/>
    </source>
</evidence>